<evidence type="ECO:0000313" key="1">
    <source>
        <dbReference type="EMBL" id="KAF2469064.1"/>
    </source>
</evidence>
<organism evidence="1 2">
    <name type="scientific">Lindgomyces ingoldianus</name>
    <dbReference type="NCBI Taxonomy" id="673940"/>
    <lineage>
        <taxon>Eukaryota</taxon>
        <taxon>Fungi</taxon>
        <taxon>Dikarya</taxon>
        <taxon>Ascomycota</taxon>
        <taxon>Pezizomycotina</taxon>
        <taxon>Dothideomycetes</taxon>
        <taxon>Pleosporomycetidae</taxon>
        <taxon>Pleosporales</taxon>
        <taxon>Lindgomycetaceae</taxon>
        <taxon>Lindgomyces</taxon>
    </lineage>
</organism>
<keyword evidence="2" id="KW-1185">Reference proteome</keyword>
<protein>
    <submittedName>
        <fullName evidence="1">Uncharacterized protein</fullName>
    </submittedName>
</protein>
<dbReference type="Proteomes" id="UP000799755">
    <property type="component" value="Unassembled WGS sequence"/>
</dbReference>
<gene>
    <name evidence="1" type="ORF">BDR25DRAFT_230040</name>
</gene>
<name>A0ACB6QPX2_9PLEO</name>
<dbReference type="EMBL" id="MU003513">
    <property type="protein sequence ID" value="KAF2469064.1"/>
    <property type="molecule type" value="Genomic_DNA"/>
</dbReference>
<sequence>MIVIVKIGGGGRHIEYHMLHDPMAIKRYLQLQTATEFIYVVSVTVPKLTLLILYLKIFPHNIVRHLTWAMIVIVLLQWLIVGVIVWASICQPFRYKWDKNINGHCANLLASYRYFSIPNIITDIAILLLPVSTVWKLQVSKLQKLGIFLTFLAGGLGIIAALIRFVGFFTVDLNRDPTYYGVTTMLLSIAEPGAYFICSTLPYIRPLATKFYKRSGMATVVSRSRDGTNLHSRERSSKRRFPAPEQAKSSYSTTLSSWGPSAIDDDRVEYIDLVERVEVTSNRE</sequence>
<accession>A0ACB6QPX2</accession>
<evidence type="ECO:0000313" key="2">
    <source>
        <dbReference type="Proteomes" id="UP000799755"/>
    </source>
</evidence>
<proteinExistence type="predicted"/>
<comment type="caution">
    <text evidence="1">The sequence shown here is derived from an EMBL/GenBank/DDBJ whole genome shotgun (WGS) entry which is preliminary data.</text>
</comment>
<reference evidence="1" key="1">
    <citation type="journal article" date="2020" name="Stud. Mycol.">
        <title>101 Dothideomycetes genomes: a test case for predicting lifestyles and emergence of pathogens.</title>
        <authorList>
            <person name="Haridas S."/>
            <person name="Albert R."/>
            <person name="Binder M."/>
            <person name="Bloem J."/>
            <person name="Labutti K."/>
            <person name="Salamov A."/>
            <person name="Andreopoulos B."/>
            <person name="Baker S."/>
            <person name="Barry K."/>
            <person name="Bills G."/>
            <person name="Bluhm B."/>
            <person name="Cannon C."/>
            <person name="Castanera R."/>
            <person name="Culley D."/>
            <person name="Daum C."/>
            <person name="Ezra D."/>
            <person name="Gonzalez J."/>
            <person name="Henrissat B."/>
            <person name="Kuo A."/>
            <person name="Liang C."/>
            <person name="Lipzen A."/>
            <person name="Lutzoni F."/>
            <person name="Magnuson J."/>
            <person name="Mondo S."/>
            <person name="Nolan M."/>
            <person name="Ohm R."/>
            <person name="Pangilinan J."/>
            <person name="Park H.-J."/>
            <person name="Ramirez L."/>
            <person name="Alfaro M."/>
            <person name="Sun H."/>
            <person name="Tritt A."/>
            <person name="Yoshinaga Y."/>
            <person name="Zwiers L.-H."/>
            <person name="Turgeon B."/>
            <person name="Goodwin S."/>
            <person name="Spatafora J."/>
            <person name="Crous P."/>
            <person name="Grigoriev I."/>
        </authorList>
    </citation>
    <scope>NUCLEOTIDE SEQUENCE</scope>
    <source>
        <strain evidence="1">ATCC 200398</strain>
    </source>
</reference>